<reference evidence="4" key="2">
    <citation type="submission" date="2012-11" db="EMBL/GenBank/DDBJ databases">
        <authorList>
            <person name="Kuo A."/>
            <person name="Curtis B.A."/>
            <person name="Tanifuji G."/>
            <person name="Burki F."/>
            <person name="Gruber A."/>
            <person name="Irimia M."/>
            <person name="Maruyama S."/>
            <person name="Arias M.C."/>
            <person name="Ball S.G."/>
            <person name="Gile G.H."/>
            <person name="Hirakawa Y."/>
            <person name="Hopkins J.F."/>
            <person name="Rensing S.A."/>
            <person name="Schmutz J."/>
            <person name="Symeonidi A."/>
            <person name="Elias M."/>
            <person name="Eveleigh R.J."/>
            <person name="Herman E.K."/>
            <person name="Klute M.J."/>
            <person name="Nakayama T."/>
            <person name="Obornik M."/>
            <person name="Reyes-Prieto A."/>
            <person name="Armbrust E.V."/>
            <person name="Aves S.J."/>
            <person name="Beiko R.G."/>
            <person name="Coutinho P."/>
            <person name="Dacks J.B."/>
            <person name="Durnford D.G."/>
            <person name="Fast N.M."/>
            <person name="Green B.R."/>
            <person name="Grisdale C."/>
            <person name="Hempe F."/>
            <person name="Henrissat B."/>
            <person name="Hoppner M.P."/>
            <person name="Ishida K.-I."/>
            <person name="Kim E."/>
            <person name="Koreny L."/>
            <person name="Kroth P.G."/>
            <person name="Liu Y."/>
            <person name="Malik S.-B."/>
            <person name="Maier U.G."/>
            <person name="McRose D."/>
            <person name="Mock T."/>
            <person name="Neilson J.A."/>
            <person name="Onodera N.T."/>
            <person name="Poole A.M."/>
            <person name="Pritham E.J."/>
            <person name="Richards T.A."/>
            <person name="Rocap G."/>
            <person name="Roy S.W."/>
            <person name="Sarai C."/>
            <person name="Schaack S."/>
            <person name="Shirato S."/>
            <person name="Slamovits C.H."/>
            <person name="Spencer D.F."/>
            <person name="Suzuki S."/>
            <person name="Worden A.Z."/>
            <person name="Zauner S."/>
            <person name="Barry K."/>
            <person name="Bell C."/>
            <person name="Bharti A.K."/>
            <person name="Crow J.A."/>
            <person name="Grimwood J."/>
            <person name="Kramer R."/>
            <person name="Lindquist E."/>
            <person name="Lucas S."/>
            <person name="Salamov A."/>
            <person name="McFadden G.I."/>
            <person name="Lane C.E."/>
            <person name="Keeling P.J."/>
            <person name="Gray M.W."/>
            <person name="Grigoriev I.V."/>
            <person name="Archibald J.M."/>
        </authorList>
    </citation>
    <scope>NUCLEOTIDE SEQUENCE</scope>
    <source>
        <strain evidence="4">CCMP2712</strain>
    </source>
</reference>
<dbReference type="EnsemblProtists" id="EKX52772">
    <property type="protein sequence ID" value="EKX52772"/>
    <property type="gene ID" value="GUITHDRAFT_101928"/>
</dbReference>
<evidence type="ECO:0000256" key="1">
    <source>
        <dbReference type="SAM" id="MobiDB-lite"/>
    </source>
</evidence>
<dbReference type="RefSeq" id="XP_005839752.1">
    <property type="nucleotide sequence ID" value="XM_005839695.1"/>
</dbReference>
<proteinExistence type="predicted"/>
<protein>
    <submittedName>
        <fullName evidence="2 3">Uncharacterized protein</fullName>
    </submittedName>
</protein>
<dbReference type="GeneID" id="17309367"/>
<reference evidence="3" key="3">
    <citation type="submission" date="2015-06" db="UniProtKB">
        <authorList>
            <consortium name="EnsemblProtists"/>
        </authorList>
    </citation>
    <scope>IDENTIFICATION</scope>
</reference>
<evidence type="ECO:0000313" key="4">
    <source>
        <dbReference type="Proteomes" id="UP000011087"/>
    </source>
</evidence>
<dbReference type="PaxDb" id="55529-EKX52772"/>
<gene>
    <name evidence="2" type="ORF">GUITHDRAFT_101928</name>
</gene>
<dbReference type="EMBL" id="JH992972">
    <property type="protein sequence ID" value="EKX52772.1"/>
    <property type="molecule type" value="Genomic_DNA"/>
</dbReference>
<evidence type="ECO:0000313" key="3">
    <source>
        <dbReference type="EnsemblProtists" id="EKX52772"/>
    </source>
</evidence>
<dbReference type="AlphaFoldDB" id="L1JWR0"/>
<accession>L1JWR0</accession>
<keyword evidence="4" id="KW-1185">Reference proteome</keyword>
<dbReference type="KEGG" id="gtt:GUITHDRAFT_101928"/>
<dbReference type="HOGENOM" id="CLU_025020_0_0_1"/>
<reference evidence="2 4" key="1">
    <citation type="journal article" date="2012" name="Nature">
        <title>Algal genomes reveal evolutionary mosaicism and the fate of nucleomorphs.</title>
        <authorList>
            <consortium name="DOE Joint Genome Institute"/>
            <person name="Curtis B.A."/>
            <person name="Tanifuji G."/>
            <person name="Burki F."/>
            <person name="Gruber A."/>
            <person name="Irimia M."/>
            <person name="Maruyama S."/>
            <person name="Arias M.C."/>
            <person name="Ball S.G."/>
            <person name="Gile G.H."/>
            <person name="Hirakawa Y."/>
            <person name="Hopkins J.F."/>
            <person name="Kuo A."/>
            <person name="Rensing S.A."/>
            <person name="Schmutz J."/>
            <person name="Symeonidi A."/>
            <person name="Elias M."/>
            <person name="Eveleigh R.J."/>
            <person name="Herman E.K."/>
            <person name="Klute M.J."/>
            <person name="Nakayama T."/>
            <person name="Obornik M."/>
            <person name="Reyes-Prieto A."/>
            <person name="Armbrust E.V."/>
            <person name="Aves S.J."/>
            <person name="Beiko R.G."/>
            <person name="Coutinho P."/>
            <person name="Dacks J.B."/>
            <person name="Durnford D.G."/>
            <person name="Fast N.M."/>
            <person name="Green B.R."/>
            <person name="Grisdale C.J."/>
            <person name="Hempel F."/>
            <person name="Henrissat B."/>
            <person name="Hoppner M.P."/>
            <person name="Ishida K."/>
            <person name="Kim E."/>
            <person name="Koreny L."/>
            <person name="Kroth P.G."/>
            <person name="Liu Y."/>
            <person name="Malik S.B."/>
            <person name="Maier U.G."/>
            <person name="McRose D."/>
            <person name="Mock T."/>
            <person name="Neilson J.A."/>
            <person name="Onodera N.T."/>
            <person name="Poole A.M."/>
            <person name="Pritham E.J."/>
            <person name="Richards T.A."/>
            <person name="Rocap G."/>
            <person name="Roy S.W."/>
            <person name="Sarai C."/>
            <person name="Schaack S."/>
            <person name="Shirato S."/>
            <person name="Slamovits C.H."/>
            <person name="Spencer D.F."/>
            <person name="Suzuki S."/>
            <person name="Worden A.Z."/>
            <person name="Zauner S."/>
            <person name="Barry K."/>
            <person name="Bell C."/>
            <person name="Bharti A.K."/>
            <person name="Crow J.A."/>
            <person name="Grimwood J."/>
            <person name="Kramer R."/>
            <person name="Lindquist E."/>
            <person name="Lucas S."/>
            <person name="Salamov A."/>
            <person name="McFadden G.I."/>
            <person name="Lane C.E."/>
            <person name="Keeling P.J."/>
            <person name="Gray M.W."/>
            <person name="Grigoriev I.V."/>
            <person name="Archibald J.M."/>
        </authorList>
    </citation>
    <scope>NUCLEOTIDE SEQUENCE</scope>
    <source>
        <strain evidence="2 4">CCMP2712</strain>
    </source>
</reference>
<name>L1JWR0_GUITC</name>
<feature type="region of interest" description="Disordered" evidence="1">
    <location>
        <begin position="494"/>
        <end position="585"/>
    </location>
</feature>
<feature type="compositionally biased region" description="Low complexity" evidence="1">
    <location>
        <begin position="504"/>
        <end position="519"/>
    </location>
</feature>
<sequence length="585" mass="65012">MVLQYDESVRNLLYRRSCQYTQGERSGGHVEEAADLVEKVKNFTKRYPNSRTAYACRAEGGCTPDAIAEAIRSTCRQARRDLFEDSLSEWSSESKAWFIQQMEEAKKQNVETYIGTEGTEGTSFISMTLLGISSMFVRQEEKLKTKLMDLGLMVDSVDGVDKAIMWKAPYRPEIARADDISVTVSFLRNEAAMELWEGRREYTIEGRVFRATEVSIAHDRSFKLRAKRGPWGKGGSLAELSQLLALGGMSTAEIAQIYRFQLLSQSLAAAEVQPLAGMLVQGAGQRGRKGPSPKTYVAVGASTGTLQQKELEWVLSSPSTASCEQTLASFRESEAMEGVHLTLISDDAKLRETFAVELTADTFVPRGKIAKQRRALRERDHAGRSSFRVQIKSRSSMSTGRFSRKEMEALCGGGNTSITRVKRAMLELARRIGVTPVSVEVEEDRDTLSWDGSLIALSLATKADARRLMDDMPFYLEGILEVKLEAVGFKLNGPQHEEERSPSSEEQAQEPQGQQQGAGWLELSDIDRITMEAASPSGPVDQQCRPRPSRGVGAEEATQVESTDDPDQGRRRKLHWLRPGKTTEV</sequence>
<organism evidence="2">
    <name type="scientific">Guillardia theta (strain CCMP2712)</name>
    <name type="common">Cryptophyte</name>
    <dbReference type="NCBI Taxonomy" id="905079"/>
    <lineage>
        <taxon>Eukaryota</taxon>
        <taxon>Cryptophyceae</taxon>
        <taxon>Pyrenomonadales</taxon>
        <taxon>Geminigeraceae</taxon>
        <taxon>Guillardia</taxon>
    </lineage>
</organism>
<dbReference type="Proteomes" id="UP000011087">
    <property type="component" value="Unassembled WGS sequence"/>
</dbReference>
<evidence type="ECO:0000313" key="2">
    <source>
        <dbReference type="EMBL" id="EKX52772.1"/>
    </source>
</evidence>